<evidence type="ECO:0000313" key="3">
    <source>
        <dbReference type="EMBL" id="NGO41986.1"/>
    </source>
</evidence>
<keyword evidence="4" id="KW-1185">Reference proteome</keyword>
<comment type="caution">
    <text evidence="3">The sequence shown here is derived from an EMBL/GenBank/DDBJ whole genome shotgun (WGS) entry which is preliminary data.</text>
</comment>
<keyword evidence="1" id="KW-0723">Serine/threonine-protein kinase</keyword>
<gene>
    <name evidence="3" type="ORF">G6048_07290</name>
</gene>
<keyword evidence="3" id="KW-0547">Nucleotide-binding</keyword>
<dbReference type="Pfam" id="PF13581">
    <property type="entry name" value="HATPase_c_2"/>
    <property type="match status" value="1"/>
</dbReference>
<dbReference type="GO" id="GO:0005524">
    <property type="term" value="F:ATP binding"/>
    <property type="evidence" value="ECO:0007669"/>
    <property type="project" value="UniProtKB-KW"/>
</dbReference>
<evidence type="ECO:0000313" key="4">
    <source>
        <dbReference type="Proteomes" id="UP001518140"/>
    </source>
</evidence>
<organism evidence="3 4">
    <name type="scientific">Streptomyces ureilyticus</name>
    <dbReference type="NCBI Taxonomy" id="1775131"/>
    <lineage>
        <taxon>Bacteria</taxon>
        <taxon>Bacillati</taxon>
        <taxon>Actinomycetota</taxon>
        <taxon>Actinomycetes</taxon>
        <taxon>Kitasatosporales</taxon>
        <taxon>Streptomycetaceae</taxon>
        <taxon>Streptomyces</taxon>
    </lineage>
</organism>
<proteinExistence type="predicted"/>
<dbReference type="InterPro" id="IPR050267">
    <property type="entry name" value="Anti-sigma-factor_SerPK"/>
</dbReference>
<dbReference type="InterPro" id="IPR036890">
    <property type="entry name" value="HATPase_C_sf"/>
</dbReference>
<dbReference type="Gene3D" id="3.30.565.10">
    <property type="entry name" value="Histidine kinase-like ATPase, C-terminal domain"/>
    <property type="match status" value="1"/>
</dbReference>
<evidence type="ECO:0000259" key="2">
    <source>
        <dbReference type="Pfam" id="PF13581"/>
    </source>
</evidence>
<keyword evidence="3" id="KW-0067">ATP-binding</keyword>
<dbReference type="Proteomes" id="UP001518140">
    <property type="component" value="Unassembled WGS sequence"/>
</dbReference>
<accession>A0ABX0DS65</accession>
<feature type="domain" description="Histidine kinase/HSP90-like ATPase" evidence="2">
    <location>
        <begin position="22"/>
        <end position="122"/>
    </location>
</feature>
<sequence length="125" mass="13399">MELPLTYTLFTHAVVTSPKVCRDFVRSTLETLGLGELAETAALCTSELVTNVHRYAEGDVHLRAAVEATHVRVAVYDGNVQLPSPRRASAGDDGGRGLFLVTALSDVCGVTPTEGGKGVWFQLNR</sequence>
<dbReference type="PANTHER" id="PTHR35526">
    <property type="entry name" value="ANTI-SIGMA-F FACTOR RSBW-RELATED"/>
    <property type="match status" value="1"/>
</dbReference>
<dbReference type="SUPFAM" id="SSF55874">
    <property type="entry name" value="ATPase domain of HSP90 chaperone/DNA topoisomerase II/histidine kinase"/>
    <property type="match status" value="1"/>
</dbReference>
<dbReference type="InterPro" id="IPR003594">
    <property type="entry name" value="HATPase_dom"/>
</dbReference>
<protein>
    <submittedName>
        <fullName evidence="3">ATP-binding protein</fullName>
    </submittedName>
</protein>
<name>A0ABX0DS65_9ACTN</name>
<dbReference type="PANTHER" id="PTHR35526:SF3">
    <property type="entry name" value="ANTI-SIGMA-F FACTOR RSBW"/>
    <property type="match status" value="1"/>
</dbReference>
<keyword evidence="1" id="KW-0418">Kinase</keyword>
<keyword evidence="1" id="KW-0808">Transferase</keyword>
<evidence type="ECO:0000256" key="1">
    <source>
        <dbReference type="ARBA" id="ARBA00022527"/>
    </source>
</evidence>
<dbReference type="RefSeq" id="WP_165338620.1">
    <property type="nucleotide sequence ID" value="NZ_JAAKZX010000014.1"/>
</dbReference>
<reference evidence="3 4" key="1">
    <citation type="submission" date="2020-02" db="EMBL/GenBank/DDBJ databases">
        <title>Whole-genome analyses of novel actinobacteria.</title>
        <authorList>
            <person name="Sahin N."/>
            <person name="Tokatli A."/>
        </authorList>
    </citation>
    <scope>NUCLEOTIDE SEQUENCE [LARGE SCALE GENOMIC DNA]</scope>
    <source>
        <strain evidence="3 4">YC419</strain>
    </source>
</reference>
<dbReference type="EMBL" id="JAAKZX010000014">
    <property type="protein sequence ID" value="NGO41986.1"/>
    <property type="molecule type" value="Genomic_DNA"/>
</dbReference>
<dbReference type="CDD" id="cd16936">
    <property type="entry name" value="HATPase_RsbW-like"/>
    <property type="match status" value="1"/>
</dbReference>